<evidence type="ECO:0000256" key="1">
    <source>
        <dbReference type="SAM" id="MobiDB-lite"/>
    </source>
</evidence>
<dbReference type="EMBL" id="BAAAEU010000007">
    <property type="protein sequence ID" value="GAA0714281.1"/>
    <property type="molecule type" value="Genomic_DNA"/>
</dbReference>
<comment type="caution">
    <text evidence="2">The sequence shown here is derived from an EMBL/GenBank/DDBJ whole genome shotgun (WGS) entry which is preliminary data.</text>
</comment>
<feature type="compositionally biased region" description="Low complexity" evidence="1">
    <location>
        <begin position="202"/>
        <end position="217"/>
    </location>
</feature>
<evidence type="ECO:0008006" key="4">
    <source>
        <dbReference type="Google" id="ProtNLM"/>
    </source>
</evidence>
<sequence length="247" mass="26109">MNVQAARVTTKVLAGVCGALLLLVIAQYAGLGRGYRWAADAEGDPGHPVVGTIDSKPVSLPPATAFAAIDARPLFNEDRKPTPLDASGGEAAPPPSPLNVALTGVILDDRNHVRIAMLQDKTRNQAMALKVGMPLEGDQASWTLIEVRPRGAVFRSAANETTEVELEIAVGSPTAPRPAKPGTPAKPAAPVQPPGRVPPNAQPNTQPAATGADANADLARRIEERRKQMREDAERLRTGEKTEQPKK</sequence>
<feature type="compositionally biased region" description="Pro residues" evidence="1">
    <location>
        <begin position="190"/>
        <end position="201"/>
    </location>
</feature>
<reference evidence="2 3" key="1">
    <citation type="journal article" date="2019" name="Int. J. Syst. Evol. Microbiol.">
        <title>The Global Catalogue of Microorganisms (GCM) 10K type strain sequencing project: providing services to taxonomists for standard genome sequencing and annotation.</title>
        <authorList>
            <consortium name="The Broad Institute Genomics Platform"/>
            <consortium name="The Broad Institute Genome Sequencing Center for Infectious Disease"/>
            <person name="Wu L."/>
            <person name="Ma J."/>
        </authorList>
    </citation>
    <scope>NUCLEOTIDE SEQUENCE [LARGE SCALE GENOMIC DNA]</scope>
    <source>
        <strain evidence="2 3">JCM 15421</strain>
    </source>
</reference>
<name>A0ABN1II70_9GAMM</name>
<feature type="compositionally biased region" description="Basic and acidic residues" evidence="1">
    <location>
        <begin position="218"/>
        <end position="247"/>
    </location>
</feature>
<proteinExistence type="predicted"/>
<evidence type="ECO:0000313" key="3">
    <source>
        <dbReference type="Proteomes" id="UP001501523"/>
    </source>
</evidence>
<protein>
    <recommendedName>
        <fullName evidence="4">General secretion pathway protein GspN</fullName>
    </recommendedName>
</protein>
<dbReference type="RefSeq" id="WP_343789981.1">
    <property type="nucleotide sequence ID" value="NZ_BAAAEU010000007.1"/>
</dbReference>
<keyword evidence="3" id="KW-1185">Reference proteome</keyword>
<dbReference type="Proteomes" id="UP001501523">
    <property type="component" value="Unassembled WGS sequence"/>
</dbReference>
<gene>
    <name evidence="2" type="ORF">GCM10009105_18670</name>
</gene>
<organism evidence="2 3">
    <name type="scientific">Dokdonella soli</name>
    <dbReference type="NCBI Taxonomy" id="529810"/>
    <lineage>
        <taxon>Bacteria</taxon>
        <taxon>Pseudomonadati</taxon>
        <taxon>Pseudomonadota</taxon>
        <taxon>Gammaproteobacteria</taxon>
        <taxon>Lysobacterales</taxon>
        <taxon>Rhodanobacteraceae</taxon>
        <taxon>Dokdonella</taxon>
    </lineage>
</organism>
<feature type="region of interest" description="Disordered" evidence="1">
    <location>
        <begin position="169"/>
        <end position="247"/>
    </location>
</feature>
<feature type="region of interest" description="Disordered" evidence="1">
    <location>
        <begin position="76"/>
        <end position="95"/>
    </location>
</feature>
<evidence type="ECO:0000313" key="2">
    <source>
        <dbReference type="EMBL" id="GAA0714281.1"/>
    </source>
</evidence>
<accession>A0ABN1II70</accession>